<name>A0A852YK48_9MICO</name>
<dbReference type="Pfam" id="PF06224">
    <property type="entry name" value="AlkZ-like"/>
    <property type="match status" value="1"/>
</dbReference>
<sequence length="194" mass="20981">MVLTGPTEFALVDDVAPAEEPLEKPAALARLAERYFDGHGPADERDLAWWAGVTLGDARAGIAAVRERLEEHEIGGRILFSRPGLEAAAPAVRLLPGFDELLLGYTDRTATLHELPLEAVVPGKNGMFLPTVVVDGRIVATWKRTVGAKRVSIAVTPFARIPVARQPALRRAAREYVAHLGRPVDQLELTIADA</sequence>
<proteinExistence type="predicted"/>
<dbReference type="PANTHER" id="PTHR38479">
    <property type="entry name" value="LMO0824 PROTEIN"/>
    <property type="match status" value="1"/>
</dbReference>
<keyword evidence="2" id="KW-1185">Reference proteome</keyword>
<dbReference type="Proteomes" id="UP000553888">
    <property type="component" value="Unassembled WGS sequence"/>
</dbReference>
<dbReference type="AlphaFoldDB" id="A0A852YK48"/>
<protein>
    <recommendedName>
        <fullName evidence="3">Winged helix DNA-binding domain-containing protein</fullName>
    </recommendedName>
</protein>
<dbReference type="EMBL" id="JACBZY010000001">
    <property type="protein sequence ID" value="NYH00358.1"/>
    <property type="molecule type" value="Genomic_DNA"/>
</dbReference>
<dbReference type="InterPro" id="IPR009351">
    <property type="entry name" value="AlkZ-like"/>
</dbReference>
<evidence type="ECO:0000313" key="2">
    <source>
        <dbReference type="Proteomes" id="UP000553888"/>
    </source>
</evidence>
<gene>
    <name evidence="1" type="ORF">BJ979_002983</name>
</gene>
<comment type="caution">
    <text evidence="1">The sequence shown here is derived from an EMBL/GenBank/DDBJ whole genome shotgun (WGS) entry which is preliminary data.</text>
</comment>
<dbReference type="PANTHER" id="PTHR38479:SF2">
    <property type="entry name" value="WINGED HELIX DNA-BINDING DOMAIN-CONTAINING PROTEIN"/>
    <property type="match status" value="1"/>
</dbReference>
<evidence type="ECO:0000313" key="1">
    <source>
        <dbReference type="EMBL" id="NYH00358.1"/>
    </source>
</evidence>
<reference evidence="1 2" key="1">
    <citation type="submission" date="2020-07" db="EMBL/GenBank/DDBJ databases">
        <title>Sequencing the genomes of 1000 actinobacteria strains.</title>
        <authorList>
            <person name="Klenk H.-P."/>
        </authorList>
    </citation>
    <scope>NUCLEOTIDE SEQUENCE [LARGE SCALE GENOMIC DNA]</scope>
    <source>
        <strain evidence="1 2">DSM 23141</strain>
    </source>
</reference>
<organism evidence="1 2">
    <name type="scientific">Schumannella luteola</name>
    <dbReference type="NCBI Taxonomy" id="472059"/>
    <lineage>
        <taxon>Bacteria</taxon>
        <taxon>Bacillati</taxon>
        <taxon>Actinomycetota</taxon>
        <taxon>Actinomycetes</taxon>
        <taxon>Micrococcales</taxon>
        <taxon>Microbacteriaceae</taxon>
        <taxon>Schumannella</taxon>
    </lineage>
</organism>
<accession>A0A852YK48</accession>
<evidence type="ECO:0008006" key="3">
    <source>
        <dbReference type="Google" id="ProtNLM"/>
    </source>
</evidence>